<feature type="coiled-coil region" evidence="1">
    <location>
        <begin position="215"/>
        <end position="242"/>
    </location>
</feature>
<reference evidence="2" key="1">
    <citation type="submission" date="2022-02" db="EMBL/GenBank/DDBJ databases">
        <title>Emergence and expansion in Europe of a Vibrio aestuarianus clonal complex pathogenic for oysters.</title>
        <authorList>
            <person name="Mesnil A."/>
            <person name="Travers M.-A."/>
        </authorList>
    </citation>
    <scope>NUCLEOTIDE SEQUENCE</scope>
    <source>
        <strain evidence="2">19_064_11T1</strain>
    </source>
</reference>
<dbReference type="AlphaFoldDB" id="A0A9X4IUU3"/>
<name>A0A9X4IUU3_9VIBR</name>
<dbReference type="RefSeq" id="WP_274683826.1">
    <property type="nucleotide sequence ID" value="NZ_JAKNBA010000047.1"/>
</dbReference>
<evidence type="ECO:0000313" key="3">
    <source>
        <dbReference type="Proteomes" id="UP001140979"/>
    </source>
</evidence>
<protein>
    <submittedName>
        <fullName evidence="2">Uncharacterized protein</fullName>
    </submittedName>
</protein>
<evidence type="ECO:0000256" key="1">
    <source>
        <dbReference type="SAM" id="Coils"/>
    </source>
</evidence>
<keyword evidence="1" id="KW-0175">Coiled coil</keyword>
<evidence type="ECO:0000313" key="2">
    <source>
        <dbReference type="EMBL" id="MDE1243959.1"/>
    </source>
</evidence>
<organism evidence="2 3">
    <name type="scientific">Vibrio aestuarianus</name>
    <dbReference type="NCBI Taxonomy" id="28171"/>
    <lineage>
        <taxon>Bacteria</taxon>
        <taxon>Pseudomonadati</taxon>
        <taxon>Pseudomonadota</taxon>
        <taxon>Gammaproteobacteria</taxon>
        <taxon>Vibrionales</taxon>
        <taxon>Vibrionaceae</taxon>
        <taxon>Vibrio</taxon>
    </lineage>
</organism>
<proteinExistence type="predicted"/>
<comment type="caution">
    <text evidence="2">The sequence shown here is derived from an EMBL/GenBank/DDBJ whole genome shotgun (WGS) entry which is preliminary data.</text>
</comment>
<sequence length="274" mass="31218">MNTTLSSSLPAFLGQEESLVLLRERFSAELEKQGYSTEKGKTIDEYASAFSDSNTAPTSAKALQKRVGGDFRRVAIAFKILRKATKPTTIVRNKALWFVDSEQRLTSALQAEMSIVWKAFDGEVQQLVSAHTQESLKQIDELEKENKELVEFIDELQKQIRQTDSQSQKCNELENKLAQSEQVASDYRSRIDHQQQKLDTLLLVNQELVVERARAKMLDEHIASLTRDKERLQEHNTKLIESLTSSHPDWYFGDLSDADPSLSKEFHVDDGVEN</sequence>
<dbReference type="EMBL" id="JAKNBA010000047">
    <property type="protein sequence ID" value="MDE1243959.1"/>
    <property type="molecule type" value="Genomic_DNA"/>
</dbReference>
<feature type="coiled-coil region" evidence="1">
    <location>
        <begin position="139"/>
        <end position="190"/>
    </location>
</feature>
<accession>A0A9X4IUU3</accession>
<dbReference type="Proteomes" id="UP001140979">
    <property type="component" value="Unassembled WGS sequence"/>
</dbReference>
<gene>
    <name evidence="2" type="ORF">L9W94_17810</name>
</gene>